<dbReference type="Proteomes" id="UP001550628">
    <property type="component" value="Unassembled WGS sequence"/>
</dbReference>
<reference evidence="1 2" key="1">
    <citation type="submission" date="2024-06" db="EMBL/GenBank/DDBJ databases">
        <title>The Natural Products Discovery Center: Release of the First 8490 Sequenced Strains for Exploring Actinobacteria Biosynthetic Diversity.</title>
        <authorList>
            <person name="Kalkreuter E."/>
            <person name="Kautsar S.A."/>
            <person name="Yang D."/>
            <person name="Bader C.D."/>
            <person name="Teijaro C.N."/>
            <person name="Fluegel L."/>
            <person name="Davis C.M."/>
            <person name="Simpson J.R."/>
            <person name="Lauterbach L."/>
            <person name="Steele A.D."/>
            <person name="Gui C."/>
            <person name="Meng S."/>
            <person name="Li G."/>
            <person name="Viehrig K."/>
            <person name="Ye F."/>
            <person name="Su P."/>
            <person name="Kiefer A.F."/>
            <person name="Nichols A."/>
            <person name="Cepeda A.J."/>
            <person name="Yan W."/>
            <person name="Fan B."/>
            <person name="Jiang Y."/>
            <person name="Adhikari A."/>
            <person name="Zheng C.-J."/>
            <person name="Schuster L."/>
            <person name="Cowan T.M."/>
            <person name="Smanski M.J."/>
            <person name="Chevrette M.G."/>
            <person name="De Carvalho L.P.S."/>
            <person name="Shen B."/>
        </authorList>
    </citation>
    <scope>NUCLEOTIDE SEQUENCE [LARGE SCALE GENOMIC DNA]</scope>
    <source>
        <strain evidence="1 2">NPDC019708</strain>
    </source>
</reference>
<dbReference type="RefSeq" id="WP_356955623.1">
    <property type="nucleotide sequence ID" value="NZ_JBEYBD010000004.1"/>
</dbReference>
<dbReference type="InterPro" id="IPR011990">
    <property type="entry name" value="TPR-like_helical_dom_sf"/>
</dbReference>
<organism evidence="1 2">
    <name type="scientific">Nocardia rhamnosiphila</name>
    <dbReference type="NCBI Taxonomy" id="426716"/>
    <lineage>
        <taxon>Bacteria</taxon>
        <taxon>Bacillati</taxon>
        <taxon>Actinomycetota</taxon>
        <taxon>Actinomycetes</taxon>
        <taxon>Mycobacteriales</taxon>
        <taxon>Nocardiaceae</taxon>
        <taxon>Nocardia</taxon>
    </lineage>
</organism>
<keyword evidence="2" id="KW-1185">Reference proteome</keyword>
<comment type="caution">
    <text evidence="1">The sequence shown here is derived from an EMBL/GenBank/DDBJ whole genome shotgun (WGS) entry which is preliminary data.</text>
</comment>
<protein>
    <submittedName>
        <fullName evidence="1">Uncharacterized protein</fullName>
    </submittedName>
</protein>
<name>A0ABV2WNM1_9NOCA</name>
<evidence type="ECO:0000313" key="2">
    <source>
        <dbReference type="Proteomes" id="UP001550628"/>
    </source>
</evidence>
<proteinExistence type="predicted"/>
<dbReference type="EMBL" id="JBEYBF010000006">
    <property type="protein sequence ID" value="MEU1952486.1"/>
    <property type="molecule type" value="Genomic_DNA"/>
</dbReference>
<evidence type="ECO:0000313" key="1">
    <source>
        <dbReference type="EMBL" id="MEU1952486.1"/>
    </source>
</evidence>
<accession>A0ABV2WNM1</accession>
<dbReference type="SUPFAM" id="SSF81901">
    <property type="entry name" value="HCP-like"/>
    <property type="match status" value="1"/>
</dbReference>
<sequence>MTVPIPGLRGDPAAPNERRHLTAYIVRLSDALLVVDRVRPALYPDDGLMGLGELTEAESWHRPAAEAGNTEAMNNLGVLLEERNLLSEGSQWHRRAATAGQTEAMENLARLLDADGAGTEAQMWLRRAAGATVYAPRIF</sequence>
<gene>
    <name evidence="1" type="ORF">ABZ510_11540</name>
</gene>
<dbReference type="Gene3D" id="1.25.40.10">
    <property type="entry name" value="Tetratricopeptide repeat domain"/>
    <property type="match status" value="1"/>
</dbReference>